<evidence type="ECO:0000256" key="5">
    <source>
        <dbReference type="SAM" id="MobiDB-lite"/>
    </source>
</evidence>
<dbReference type="GO" id="GO:0098793">
    <property type="term" value="C:presynapse"/>
    <property type="evidence" value="ECO:0007669"/>
    <property type="project" value="GOC"/>
</dbReference>
<keyword evidence="1 3" id="KW-0547">Nucleotide-binding</keyword>
<dbReference type="InterPro" id="IPR030381">
    <property type="entry name" value="G_DYNAMIN_dom"/>
</dbReference>
<dbReference type="GO" id="GO:0005525">
    <property type="term" value="F:GTP binding"/>
    <property type="evidence" value="ECO:0007669"/>
    <property type="project" value="UniProtKB-KW"/>
</dbReference>
<dbReference type="PANTHER" id="PTHR11566:SF231">
    <property type="entry name" value="INTERFERON-INDUCED GTP-BINDING PROTEIN MX"/>
    <property type="match status" value="1"/>
</dbReference>
<dbReference type="PRINTS" id="PR00195">
    <property type="entry name" value="DYNAMIN"/>
</dbReference>
<dbReference type="InterPro" id="IPR012337">
    <property type="entry name" value="RNaseH-like_sf"/>
</dbReference>
<dbReference type="PROSITE" id="PS51718">
    <property type="entry name" value="G_DYNAMIN_2"/>
    <property type="match status" value="2"/>
</dbReference>
<dbReference type="Pfam" id="PF00350">
    <property type="entry name" value="Dynamin_N"/>
    <property type="match status" value="2"/>
</dbReference>
<dbReference type="GO" id="GO:0005737">
    <property type="term" value="C:cytoplasm"/>
    <property type="evidence" value="ECO:0007669"/>
    <property type="project" value="TreeGrafter"/>
</dbReference>
<feature type="compositionally biased region" description="Polar residues" evidence="5">
    <location>
        <begin position="1142"/>
        <end position="1151"/>
    </location>
</feature>
<sequence>RGFYGLKQIPLKPGGTPATPSRATPFYRGSWARRRLVRRQARMCNRALRGGPKCPQSNVAISGDGDTETGKLRLGLTQLTILRCEERKADEAKHAEASETGTGAQAPPVKKLRQTADSSPVTLSDNIPLDVGVNRRSQGIHCFTDGSLFNGRAGAGIAIFHEGKMLLQESLHLGENTSVFQAEICAIEQCAQQLFQANINNFDINFYTDSQAAIKALTTENISAATLHWNSCTEYRQSRSAMPNLNRKVSDYLISLNRTDLREMCMVLTGHGFFQRHISLQTGCPPTCPFCGIGEETAEHHVTFCPYFNKARHKYLGHPQRMDELTTADNIRDLRAFVRDSGRMRVADASTADLPTTGGDWAHPQGLILVLFYLGVAIGASRPIRGACAPRCSMRPFKLTKALKKGTQLQCLSTILRQRQRHVIRAKCYCFQPIQLFQPLVKDVQRCSPYRTHLGGAKCEPVHTSETGCDEAAQDRAVSGQAARAASRSRNSSWSAVSDLRELLPAIWSRRLFDITDKKLLKSILMGHQDGHSAPASSPGCCFTNTRPLLEQPQSLTDLLHLSNTNSWHGPSARLNAWQRRFLTFTPALSQQYRERIRPVLNSIDRLRSHGLQNELRLPTVAVVGDQSVGKSSVLEAISGVDLPRGTGIVTRCPLQLSMRSKPTGDWTGRISYQNRKGEHVEREISKKCEVDEMVRKVQNEITGDSNGVSTEQIDLTIESADVSDLTLVDLPGIARYSEKNPKINEVTKQLILSYISQDQVIILVVVPCSVDIETVEAIALAKQVDPRGTRTIGVLTCPDLTNPGSEEDIKAIVNNQGRVRLHKGFVMVKCRSPKELRNNISLSEVAKIEEDYFRNDPHFSQLPKDIVGTKTLAEKLTNELFKAVAAGIETLEESLKSKLKDYEEELKDLEDSLCETDSDKRAYLMRKLQQFASKVHAATASPEDERDAFATGSSSSLYSSCLTNCSSFGYSVSRSQPAWIIDYSKKVPNGVSDEVQLRRGRELPTFTFVFPVVQKIVFEEYLPKIEYLAKWLLGEVQSQVTKTLENLTENCFKAFPRLLLLVKETVVKAIEAQEAECRADLAKLIAHERRLFTQDSQFSEKLRYVTEQQKELAKQPVPPPTFFSGFGAPAASQPIRISREPQASPTTRASQGGFKRAEPQVSRASSEPSHEEQIRLGTKAYLLLACQRISDTVPMSVLCHMLDGVATKLVAEITRLFAGASHQVDILDLLREKEGRQRRRRYLIQAACRGWASVPGLHCGSSSGAASALGSLRIRRPAVSACQPSRSNCSLAFDLWLKWMGAAEALPCAACAIYHKSSDGPTPAKQVKSPDATETVLLSAAADASKTFTPALSQQYRERIRPVLNSIDRLRSHGLQNELRLPTVAVVGDQSVGKSSVLEAISGVDLPRGTGIVTRCPLQLSMRSKPTGDWTGRISYQNRKGEHVERKISKKCEVDEMVRKVQNEITGDSNGVSTEQIDLTIESADVSDLTLVDLPGIARYSEKNPKINEVTKQLILSYISQDQVIILVVVPCSVDIETVEAIALAKQVDPGGTRTIGVLTCPDLTNPGSEEDIKAIVNNQGRVRLHKGFVMVKCRSPKELRNNISLSEVAKIEEDYFKNDPHFSQLPKDIVGTKTLAEKLTNELFKAVAAGIETLEESLKSKLKDYEEELKDLEDSLCETDSDKRAYLMRKLQQFASKVHAATASPEDERDAFATGSSSSLYSSCLTNCSSFGYSNLAKWLLDNVQSKVTKTLENLAENCFKAFPRLLLLVKETVVKAIEAQEAECRTDMAKLIAHERRLFTQDSQFSEKLSYAAASTSRLKRPIKRGANSPGNQSLPAAGLSAHLGHGANVGAVPHARRRGHKAGCRDNRLFAGGSHQVDILDLLREKEGRQRRRRYLTQAACQMRESRKELQSAKQNRMLLED</sequence>
<dbReference type="InterPro" id="IPR022812">
    <property type="entry name" value="Dynamin"/>
</dbReference>
<evidence type="ECO:0000313" key="8">
    <source>
        <dbReference type="WBParaSite" id="maker-uti_cns_0046152-snap-gene-0.21-mRNA-1"/>
    </source>
</evidence>
<reference evidence="8" key="1">
    <citation type="submission" date="2016-11" db="UniProtKB">
        <authorList>
            <consortium name="WormBaseParasite"/>
        </authorList>
    </citation>
    <scope>IDENTIFICATION</scope>
</reference>
<dbReference type="GO" id="GO:0003676">
    <property type="term" value="F:nucleic acid binding"/>
    <property type="evidence" value="ECO:0007669"/>
    <property type="project" value="InterPro"/>
</dbReference>
<proteinExistence type="inferred from homology"/>
<dbReference type="GO" id="GO:0005874">
    <property type="term" value="C:microtubule"/>
    <property type="evidence" value="ECO:0007669"/>
    <property type="project" value="TreeGrafter"/>
</dbReference>
<feature type="coiled-coil region" evidence="4">
    <location>
        <begin position="1650"/>
        <end position="1677"/>
    </location>
</feature>
<evidence type="ECO:0000256" key="3">
    <source>
        <dbReference type="RuleBase" id="RU003932"/>
    </source>
</evidence>
<dbReference type="InterPro" id="IPR027417">
    <property type="entry name" value="P-loop_NTPase"/>
</dbReference>
<dbReference type="GO" id="GO:0003924">
    <property type="term" value="F:GTPase activity"/>
    <property type="evidence" value="ECO:0007669"/>
    <property type="project" value="InterPro"/>
</dbReference>
<protein>
    <submittedName>
        <fullName evidence="8">RNase H domain-containing protein</fullName>
    </submittedName>
</protein>
<dbReference type="GO" id="GO:0005886">
    <property type="term" value="C:plasma membrane"/>
    <property type="evidence" value="ECO:0007669"/>
    <property type="project" value="TreeGrafter"/>
</dbReference>
<evidence type="ECO:0000256" key="2">
    <source>
        <dbReference type="ARBA" id="ARBA00023134"/>
    </source>
</evidence>
<evidence type="ECO:0000256" key="1">
    <source>
        <dbReference type="ARBA" id="ARBA00022741"/>
    </source>
</evidence>
<dbReference type="GO" id="GO:0031623">
    <property type="term" value="P:receptor internalization"/>
    <property type="evidence" value="ECO:0007669"/>
    <property type="project" value="TreeGrafter"/>
</dbReference>
<dbReference type="WBParaSite" id="maker-uti_cns_0046152-snap-gene-0.21-mRNA-1">
    <property type="protein sequence ID" value="maker-uti_cns_0046152-snap-gene-0.21-mRNA-1"/>
    <property type="gene ID" value="maker-uti_cns_0046152-snap-gene-0.21"/>
</dbReference>
<dbReference type="Proteomes" id="UP000095280">
    <property type="component" value="Unplaced"/>
</dbReference>
<dbReference type="InterPro" id="IPR045063">
    <property type="entry name" value="Dynamin_N"/>
</dbReference>
<dbReference type="GO" id="GO:0016185">
    <property type="term" value="P:synaptic vesicle budding from presynaptic endocytic zone membrane"/>
    <property type="evidence" value="ECO:0007669"/>
    <property type="project" value="TreeGrafter"/>
</dbReference>
<feature type="region of interest" description="Disordered" evidence="5">
    <location>
        <begin position="1136"/>
        <end position="1173"/>
    </location>
</feature>
<dbReference type="InterPro" id="IPR001401">
    <property type="entry name" value="Dynamin_GTPase"/>
</dbReference>
<dbReference type="SUPFAM" id="SSF52540">
    <property type="entry name" value="P-loop containing nucleoside triphosphate hydrolases"/>
    <property type="match status" value="2"/>
</dbReference>
<evidence type="ECO:0000259" key="6">
    <source>
        <dbReference type="PROSITE" id="PS51718"/>
    </source>
</evidence>
<dbReference type="Gene3D" id="3.40.50.300">
    <property type="entry name" value="P-loop containing nucleotide triphosphate hydrolases"/>
    <property type="match status" value="2"/>
</dbReference>
<dbReference type="Pfam" id="PF01031">
    <property type="entry name" value="Dynamin_M"/>
    <property type="match status" value="2"/>
</dbReference>
<dbReference type="SMART" id="SM00053">
    <property type="entry name" value="DYNc"/>
    <property type="match status" value="2"/>
</dbReference>
<accession>A0A1I8J8V1</accession>
<dbReference type="PROSITE" id="PS00410">
    <property type="entry name" value="G_DYNAMIN_1"/>
    <property type="match status" value="2"/>
</dbReference>
<name>A0A1I8J8V1_9PLAT</name>
<keyword evidence="4" id="KW-0175">Coiled coil</keyword>
<evidence type="ECO:0000256" key="4">
    <source>
        <dbReference type="SAM" id="Coils"/>
    </source>
</evidence>
<dbReference type="InterPro" id="IPR019762">
    <property type="entry name" value="Dynamin_GTPase_CS"/>
</dbReference>
<feature type="domain" description="Dynamin-type G" evidence="6">
    <location>
        <begin position="615"/>
        <end position="890"/>
    </location>
</feature>
<dbReference type="GO" id="GO:0008017">
    <property type="term" value="F:microtubule binding"/>
    <property type="evidence" value="ECO:0007669"/>
    <property type="project" value="TreeGrafter"/>
</dbReference>
<feature type="domain" description="Dynamin-type G" evidence="6">
    <location>
        <begin position="1379"/>
        <end position="1654"/>
    </location>
</feature>
<dbReference type="InterPro" id="IPR036397">
    <property type="entry name" value="RNaseH_sf"/>
</dbReference>
<dbReference type="InterPro" id="IPR000375">
    <property type="entry name" value="Dynamin_stalk"/>
</dbReference>
<evidence type="ECO:0000313" key="7">
    <source>
        <dbReference type="Proteomes" id="UP000095280"/>
    </source>
</evidence>
<dbReference type="CDD" id="cd09276">
    <property type="entry name" value="Rnase_HI_RT_non_LTR"/>
    <property type="match status" value="1"/>
</dbReference>
<keyword evidence="2 3" id="KW-0342">GTP-binding</keyword>
<keyword evidence="7" id="KW-1185">Reference proteome</keyword>
<dbReference type="CDD" id="cd08771">
    <property type="entry name" value="DLP_1"/>
    <property type="match status" value="2"/>
</dbReference>
<organism evidence="7 8">
    <name type="scientific">Macrostomum lignano</name>
    <dbReference type="NCBI Taxonomy" id="282301"/>
    <lineage>
        <taxon>Eukaryota</taxon>
        <taxon>Metazoa</taxon>
        <taxon>Spiralia</taxon>
        <taxon>Lophotrochozoa</taxon>
        <taxon>Platyhelminthes</taxon>
        <taxon>Rhabditophora</taxon>
        <taxon>Macrostomorpha</taxon>
        <taxon>Macrostomida</taxon>
        <taxon>Macrostomidae</taxon>
        <taxon>Macrostomum</taxon>
    </lineage>
</organism>
<feature type="coiled-coil region" evidence="4">
    <location>
        <begin position="886"/>
        <end position="913"/>
    </location>
</feature>
<dbReference type="SUPFAM" id="SSF53098">
    <property type="entry name" value="Ribonuclease H-like"/>
    <property type="match status" value="1"/>
</dbReference>
<dbReference type="Gene3D" id="3.30.420.10">
    <property type="entry name" value="Ribonuclease H-like superfamily/Ribonuclease H"/>
    <property type="match status" value="1"/>
</dbReference>
<dbReference type="PANTHER" id="PTHR11566">
    <property type="entry name" value="DYNAMIN"/>
    <property type="match status" value="1"/>
</dbReference>
<comment type="similarity">
    <text evidence="3">Belongs to the TRAFAC class dynamin-like GTPase superfamily. Dynamin/Fzo/YdjA family.</text>
</comment>
<dbReference type="Gene3D" id="1.20.120.1240">
    <property type="entry name" value="Dynamin, middle domain"/>
    <property type="match status" value="2"/>
</dbReference>
<feature type="region of interest" description="Disordered" evidence="5">
    <location>
        <begin position="90"/>
        <end position="120"/>
    </location>
</feature>